<protein>
    <submittedName>
        <fullName evidence="1">Uncharacterized protein</fullName>
    </submittedName>
</protein>
<gene>
    <name evidence="1" type="ORF">CCMP2556_LOCUS876</name>
</gene>
<proteinExistence type="predicted"/>
<reference evidence="1 2" key="1">
    <citation type="submission" date="2024-02" db="EMBL/GenBank/DDBJ databases">
        <authorList>
            <person name="Chen Y."/>
            <person name="Shah S."/>
            <person name="Dougan E. K."/>
            <person name="Thang M."/>
            <person name="Chan C."/>
        </authorList>
    </citation>
    <scope>NUCLEOTIDE SEQUENCE [LARGE SCALE GENOMIC DNA]</scope>
</reference>
<keyword evidence="2" id="KW-1185">Reference proteome</keyword>
<dbReference type="EMBL" id="CAXAMN010000281">
    <property type="protein sequence ID" value="CAK8987443.1"/>
    <property type="molecule type" value="Genomic_DNA"/>
</dbReference>
<name>A0ABP0HCH2_9DINO</name>
<evidence type="ECO:0000313" key="2">
    <source>
        <dbReference type="Proteomes" id="UP001642484"/>
    </source>
</evidence>
<comment type="caution">
    <text evidence="1">The sequence shown here is derived from an EMBL/GenBank/DDBJ whole genome shotgun (WGS) entry which is preliminary data.</text>
</comment>
<accession>A0ABP0HCH2</accession>
<organism evidence="1 2">
    <name type="scientific">Durusdinium trenchii</name>
    <dbReference type="NCBI Taxonomy" id="1381693"/>
    <lineage>
        <taxon>Eukaryota</taxon>
        <taxon>Sar</taxon>
        <taxon>Alveolata</taxon>
        <taxon>Dinophyceae</taxon>
        <taxon>Suessiales</taxon>
        <taxon>Symbiodiniaceae</taxon>
        <taxon>Durusdinium</taxon>
    </lineage>
</organism>
<sequence>MIGSGRSSVAEVCDISRANVADGATSEALAALKSLGASGKHSNNQERDLHRWLGGLHGCRLEAFKVPFLLCVPGKEALSEVQVPILLPHEIIDALWQAGPFQFQRSMTGAKDHKSIEAFWEHCATLEEWRDHPCLKRPSITRSRLLPIVLHVDGAEFYSNSEYMVWSMGSVFAEGHVWDIKFPCVCIPHALMHNVKEKVHERVADVLAWSLRAAAAGQWPSRGPFGDELSGFRGELAGTVMSGGWHEISGCWQTHLISWQHLAHQCEVKGWKLFRLRPKHHQLDHLAIQVARTKLNPRKVMACFSDESFLGYLKRIGVRCHVSNMMDRLFQRYIMFLSLRWHDAKTL</sequence>
<dbReference type="Proteomes" id="UP001642484">
    <property type="component" value="Unassembled WGS sequence"/>
</dbReference>
<evidence type="ECO:0000313" key="1">
    <source>
        <dbReference type="EMBL" id="CAK8987443.1"/>
    </source>
</evidence>